<reference evidence="3" key="1">
    <citation type="submission" date="2021-05" db="EMBL/GenBank/DDBJ databases">
        <title>The genome of the haptophyte Pavlova lutheri (Diacronema luteri, Pavlovales) - a model for lipid biosynthesis in eukaryotic algae.</title>
        <authorList>
            <person name="Hulatt C.J."/>
            <person name="Posewitz M.C."/>
        </authorList>
    </citation>
    <scope>NUCLEOTIDE SEQUENCE</scope>
    <source>
        <strain evidence="3">NIVA-4/92</strain>
    </source>
</reference>
<dbReference type="OrthoDB" id="10456277at2759"/>
<dbReference type="EMBL" id="JAGTXO010000019">
    <property type="protein sequence ID" value="KAG8462773.1"/>
    <property type="molecule type" value="Genomic_DNA"/>
</dbReference>
<dbReference type="Proteomes" id="UP000751190">
    <property type="component" value="Unassembled WGS sequence"/>
</dbReference>
<evidence type="ECO:0000313" key="4">
    <source>
        <dbReference type="Proteomes" id="UP000751190"/>
    </source>
</evidence>
<feature type="compositionally biased region" description="Low complexity" evidence="1">
    <location>
        <begin position="25"/>
        <end position="35"/>
    </location>
</feature>
<feature type="chain" id="PRO_5035187467" evidence="2">
    <location>
        <begin position="24"/>
        <end position="354"/>
    </location>
</feature>
<accession>A0A8J6CCS0</accession>
<feature type="signal peptide" evidence="2">
    <location>
        <begin position="1"/>
        <end position="23"/>
    </location>
</feature>
<comment type="caution">
    <text evidence="3">The sequence shown here is derived from an EMBL/GenBank/DDBJ whole genome shotgun (WGS) entry which is preliminary data.</text>
</comment>
<evidence type="ECO:0000256" key="2">
    <source>
        <dbReference type="SAM" id="SignalP"/>
    </source>
</evidence>
<keyword evidence="2" id="KW-0732">Signal</keyword>
<sequence length="354" mass="37480">MGGTFLALLLLASAGFSSPRARARAIGAPRRATPRLALGDPLPPPRTPARSAANGDDARGGALAPPASASAAAVASTAARGEDTRSTTLSLLDTIASALVESEADGRLRSADDERFVDGLLGALRSGRAEQLPYLASSRLGALLTPGYLRVMRQRLRAASAAGSASELGALLRLNEFVLSVANSTHSTLAQLHERQLDKVTALCQAAARGGTPALHALALQLHEASQLDADFVNWLALAIAAAEAADGELPSQWQLVLRLIRQGTHAILERDYRADIDVLRSVMAVPAPGRRDLLWASLAEMQPDDARHFEVTLRRIVGSLSYERDPQSQLLHGEVADLLAAAEQWFDSPFYGG</sequence>
<protein>
    <submittedName>
        <fullName evidence="3">Uncharacterized protein</fullName>
    </submittedName>
</protein>
<evidence type="ECO:0000313" key="3">
    <source>
        <dbReference type="EMBL" id="KAG8462773.1"/>
    </source>
</evidence>
<keyword evidence="4" id="KW-1185">Reference proteome</keyword>
<evidence type="ECO:0000256" key="1">
    <source>
        <dbReference type="SAM" id="MobiDB-lite"/>
    </source>
</evidence>
<feature type="region of interest" description="Disordered" evidence="1">
    <location>
        <begin position="25"/>
        <end position="66"/>
    </location>
</feature>
<gene>
    <name evidence="3" type="ORF">KFE25_004749</name>
</gene>
<dbReference type="AlphaFoldDB" id="A0A8J6CCS0"/>
<name>A0A8J6CCS0_DIALT</name>
<proteinExistence type="predicted"/>
<organism evidence="3 4">
    <name type="scientific">Diacronema lutheri</name>
    <name type="common">Unicellular marine alga</name>
    <name type="synonym">Monochrysis lutheri</name>
    <dbReference type="NCBI Taxonomy" id="2081491"/>
    <lineage>
        <taxon>Eukaryota</taxon>
        <taxon>Haptista</taxon>
        <taxon>Haptophyta</taxon>
        <taxon>Pavlovophyceae</taxon>
        <taxon>Pavlovales</taxon>
        <taxon>Pavlovaceae</taxon>
        <taxon>Diacronema</taxon>
    </lineage>
</organism>